<evidence type="ECO:0000313" key="3">
    <source>
        <dbReference type="Proteomes" id="UP000044071"/>
    </source>
</evidence>
<evidence type="ECO:0000313" key="2">
    <source>
        <dbReference type="EMBL" id="CDZ78158.1"/>
    </source>
</evidence>
<sequence>MAKKRIAVLKVDYIQGQDNKIAILEFGGGNTSGTHGVPGGVFAFNQKLLEQLLVMSPEQPLYLSPIEGFEAGSLESGTANLFVTLVKNTNPNAKIDTTTVSDVRKSTKPAHLLIRAETSKLSEFASIELQQELKSTPVTVINGSNTLPPLTMDKAFASSMMRHFLPENERSYRPQEVFIGANDSESTIEMKISALPEKQYLIKAITKDSQVGILLADSIEELRHYLQLIHRREIAKLKKLLLTENKLLGVELSCWQDPCSLIIQELVYAKTITVNEKQYNPTGRAFFIVELEGKDKVAVNLLYSYWVLPRQEATSVSTFLNSISHLGGRELDHAPQSENDQQVINLFLCSDEFKQFMAKMLSTPVQELVNNVKQREKDSALFHYLQTYSLAFAYPALCWEQIGKAQREQLSDNFAKEYVMRMSSAINSLFNQLERAKGKVGLAKEIELIHSMYYTLMYTHNSLNGLNRVAMFDLISDKIKPVFTRLISVYSRHPQKQSNEVVDNIRQYQQQYAYFQNRFNLPSLVMQSHFSDSSPNFFSTLDSFDYRNDLKALTGYEWKYNKEAKMHWVNFDTEIQRNQYAKFLESKGVKIQSTLTKTGQPIIVLRSLNPQELKKLESPSQVGEEFGERAPVIRQ</sequence>
<protein>
    <submittedName>
        <fullName evidence="2">Uncharacterized protein</fullName>
    </submittedName>
</protein>
<dbReference type="AlphaFoldDB" id="A0A078L2D2"/>
<gene>
    <name evidence="2" type="ORF">BN59_02465</name>
</gene>
<accession>A0A078L2D2</accession>
<proteinExistence type="predicted"/>
<reference evidence="2 3" key="1">
    <citation type="submission" date="2014-06" db="EMBL/GenBank/DDBJ databases">
        <authorList>
            <person name="Urmite Genomes Urmite Genomes"/>
        </authorList>
    </citation>
    <scope>NUCLEOTIDE SEQUENCE [LARGE SCALE GENOMIC DNA]</scope>
</reference>
<organism evidence="2 3">
    <name type="scientific">Legionella massiliensis</name>
    <dbReference type="NCBI Taxonomy" id="1034943"/>
    <lineage>
        <taxon>Bacteria</taxon>
        <taxon>Pseudomonadati</taxon>
        <taxon>Pseudomonadota</taxon>
        <taxon>Gammaproteobacteria</taxon>
        <taxon>Legionellales</taxon>
        <taxon>Legionellaceae</taxon>
        <taxon>Legionella</taxon>
    </lineage>
</organism>
<dbReference type="RefSeq" id="WP_043874694.1">
    <property type="nucleotide sequence ID" value="NZ_CCVW01000003.1"/>
</dbReference>
<evidence type="ECO:0000256" key="1">
    <source>
        <dbReference type="SAM" id="MobiDB-lite"/>
    </source>
</evidence>
<dbReference type="EMBL" id="CCSB01000003">
    <property type="protein sequence ID" value="CDZ78158.1"/>
    <property type="molecule type" value="Genomic_DNA"/>
</dbReference>
<dbReference type="STRING" id="1034943.BN59_02465"/>
<feature type="region of interest" description="Disordered" evidence="1">
    <location>
        <begin position="616"/>
        <end position="635"/>
    </location>
</feature>
<name>A0A078L2D2_9GAMM</name>
<keyword evidence="3" id="KW-1185">Reference proteome</keyword>
<dbReference type="Proteomes" id="UP000044071">
    <property type="component" value="Unassembled WGS sequence"/>
</dbReference>